<gene>
    <name evidence="1" type="ORF">EGYM00392_LOCUS18512</name>
</gene>
<name>A0A7S1IBM1_9EUGL</name>
<dbReference type="AlphaFoldDB" id="A0A7S1IBM1"/>
<proteinExistence type="predicted"/>
<dbReference type="EMBL" id="HBGA01050332">
    <property type="protein sequence ID" value="CAD9007419.1"/>
    <property type="molecule type" value="Transcribed_RNA"/>
</dbReference>
<evidence type="ECO:0000313" key="1">
    <source>
        <dbReference type="EMBL" id="CAD9007419.1"/>
    </source>
</evidence>
<organism evidence="1">
    <name type="scientific">Eutreptiella gymnastica</name>
    <dbReference type="NCBI Taxonomy" id="73025"/>
    <lineage>
        <taxon>Eukaryota</taxon>
        <taxon>Discoba</taxon>
        <taxon>Euglenozoa</taxon>
        <taxon>Euglenida</taxon>
        <taxon>Spirocuta</taxon>
        <taxon>Euglenophyceae</taxon>
        <taxon>Eutreptiales</taxon>
        <taxon>Eutreptiaceae</taxon>
        <taxon>Eutreptiella</taxon>
    </lineage>
</organism>
<accession>A0A7S1IBM1</accession>
<protein>
    <submittedName>
        <fullName evidence="1">Uncharacterized protein</fullName>
    </submittedName>
</protein>
<reference evidence="1" key="1">
    <citation type="submission" date="2021-01" db="EMBL/GenBank/DDBJ databases">
        <authorList>
            <person name="Corre E."/>
            <person name="Pelletier E."/>
            <person name="Niang G."/>
            <person name="Scheremetjew M."/>
            <person name="Finn R."/>
            <person name="Kale V."/>
            <person name="Holt S."/>
            <person name="Cochrane G."/>
            <person name="Meng A."/>
            <person name="Brown T."/>
            <person name="Cohen L."/>
        </authorList>
    </citation>
    <scope>NUCLEOTIDE SEQUENCE</scope>
    <source>
        <strain evidence="1">NIES-381</strain>
    </source>
</reference>
<sequence length="104" mass="11294">MCLFHIMLSRLTASNPIDELFADIVYKAATSAFSSNHGPLTDPKDVLVQALMDCLTSSAYATSLCSARGCFAHGWEGLEGVRDILLDANPYMTSVLHVLSLWEG</sequence>